<feature type="domain" description="UBR-type" evidence="5">
    <location>
        <begin position="40"/>
        <end position="110"/>
    </location>
</feature>
<dbReference type="SMART" id="SM00396">
    <property type="entry name" value="ZnF_UBR1"/>
    <property type="match status" value="1"/>
</dbReference>
<keyword evidence="3" id="KW-0862">Zinc</keyword>
<dbReference type="EMBL" id="BMAO01029102">
    <property type="protein sequence ID" value="GFR29427.1"/>
    <property type="molecule type" value="Genomic_DNA"/>
</dbReference>
<dbReference type="Gene3D" id="3.30.40.10">
    <property type="entry name" value="Zinc/RING finger domain, C3HC4 (zinc finger)"/>
    <property type="match status" value="1"/>
</dbReference>
<evidence type="ECO:0000256" key="2">
    <source>
        <dbReference type="ARBA" id="ARBA00022771"/>
    </source>
</evidence>
<evidence type="ECO:0000256" key="1">
    <source>
        <dbReference type="ARBA" id="ARBA00022723"/>
    </source>
</evidence>
<dbReference type="SUPFAM" id="SSF57903">
    <property type="entry name" value="FYVE/PHD zinc finger"/>
    <property type="match status" value="1"/>
</dbReference>
<keyword evidence="1" id="KW-0479">Metal-binding</keyword>
<keyword evidence="2" id="KW-0863">Zinc-finger</keyword>
<dbReference type="InterPro" id="IPR011011">
    <property type="entry name" value="Znf_FYVE_PHD"/>
</dbReference>
<dbReference type="InterPro" id="IPR003126">
    <property type="entry name" value="Znf_UBR"/>
</dbReference>
<feature type="zinc finger region" description="UBR-type" evidence="4">
    <location>
        <begin position="40"/>
        <end position="110"/>
    </location>
</feature>
<name>A0A8X6M2C1_TRICU</name>
<protein>
    <submittedName>
        <fullName evidence="6">Putative E3 ubiquitin-protein ligase UBR7</fullName>
    </submittedName>
</protein>
<dbReference type="InterPro" id="IPR040204">
    <property type="entry name" value="UBR7"/>
</dbReference>
<dbReference type="InterPro" id="IPR047506">
    <property type="entry name" value="UBR7-like_UBR-box"/>
</dbReference>
<organism evidence="6 7">
    <name type="scientific">Trichonephila clavata</name>
    <name type="common">Joro spider</name>
    <name type="synonym">Nephila clavata</name>
    <dbReference type="NCBI Taxonomy" id="2740835"/>
    <lineage>
        <taxon>Eukaryota</taxon>
        <taxon>Metazoa</taxon>
        <taxon>Ecdysozoa</taxon>
        <taxon>Arthropoda</taxon>
        <taxon>Chelicerata</taxon>
        <taxon>Arachnida</taxon>
        <taxon>Araneae</taxon>
        <taxon>Araneomorphae</taxon>
        <taxon>Entelegynae</taxon>
        <taxon>Araneoidea</taxon>
        <taxon>Nephilidae</taxon>
        <taxon>Trichonephila</taxon>
    </lineage>
</organism>
<dbReference type="GO" id="GO:0061630">
    <property type="term" value="F:ubiquitin protein ligase activity"/>
    <property type="evidence" value="ECO:0007669"/>
    <property type="project" value="InterPro"/>
</dbReference>
<dbReference type="InterPro" id="IPR013083">
    <property type="entry name" value="Znf_RING/FYVE/PHD"/>
</dbReference>
<comment type="caution">
    <text evidence="6">The sequence shown here is derived from an EMBL/GenBank/DDBJ whole genome shotgun (WGS) entry which is preliminary data.</text>
</comment>
<keyword evidence="7" id="KW-1185">Reference proteome</keyword>
<dbReference type="Pfam" id="PF02207">
    <property type="entry name" value="zf-UBR"/>
    <property type="match status" value="1"/>
</dbReference>
<gene>
    <name evidence="6" type="primary">Ubr7</name>
    <name evidence="6" type="ORF">TNCT_684091</name>
</gene>
<accession>A0A8X6M2C1</accession>
<evidence type="ECO:0000259" key="5">
    <source>
        <dbReference type="PROSITE" id="PS51157"/>
    </source>
</evidence>
<dbReference type="PANTHER" id="PTHR13513">
    <property type="entry name" value="E3 UBIQUITIN-PROTEIN LIGASE UBR7"/>
    <property type="match status" value="1"/>
</dbReference>
<reference evidence="6" key="1">
    <citation type="submission" date="2020-07" db="EMBL/GenBank/DDBJ databases">
        <title>Multicomponent nature underlies the extraordinary mechanical properties of spider dragline silk.</title>
        <authorList>
            <person name="Kono N."/>
            <person name="Nakamura H."/>
            <person name="Mori M."/>
            <person name="Yoshida Y."/>
            <person name="Ohtoshi R."/>
            <person name="Malay A.D."/>
            <person name="Moran D.A.P."/>
            <person name="Tomita M."/>
            <person name="Numata K."/>
            <person name="Arakawa K."/>
        </authorList>
    </citation>
    <scope>NUCLEOTIDE SEQUENCE</scope>
</reference>
<dbReference type="GO" id="GO:0008270">
    <property type="term" value="F:zinc ion binding"/>
    <property type="evidence" value="ECO:0007669"/>
    <property type="project" value="UniProtKB-KW"/>
</dbReference>
<dbReference type="Proteomes" id="UP000887116">
    <property type="component" value="Unassembled WGS sequence"/>
</dbReference>
<dbReference type="GO" id="GO:0005737">
    <property type="term" value="C:cytoplasm"/>
    <property type="evidence" value="ECO:0007669"/>
    <property type="project" value="TreeGrafter"/>
</dbReference>
<dbReference type="OrthoDB" id="10262564at2759"/>
<dbReference type="CDD" id="cd19677">
    <property type="entry name" value="UBR-box_UBR7"/>
    <property type="match status" value="1"/>
</dbReference>
<dbReference type="CDD" id="cd15542">
    <property type="entry name" value="PHD_UBR7"/>
    <property type="match status" value="1"/>
</dbReference>
<dbReference type="PANTHER" id="PTHR13513:SF9">
    <property type="entry name" value="E3 UBIQUITIN-PROTEIN LIGASE UBR7-RELATED"/>
    <property type="match status" value="1"/>
</dbReference>
<dbReference type="PROSITE" id="PS51157">
    <property type="entry name" value="ZF_UBR"/>
    <property type="match status" value="1"/>
</dbReference>
<sequence length="459" mass="51425">MAATTLNSDEDTELTMCDVLQEEQELEEDANAVLGGSDDTNCSYDKGYVLRQALYACKTCCAEGNAGVCLACCYACHDGHDVVELYTKRNFRCDCGNSKFNGKKCTLQPNKDTVNSGNKYNQNFKGLYCSCSRPYPDSEDSVPDEMIQCVFCEDWYHGRHIGVEIPDDYFEMICYKCMEANKFLYSYAKSYGVKADFSSPEKKKNGIISATATDAVKSEMHANSNGHASDEVAVKNEKEEIVNVVKVEPEAVNGCISSAVEVSTSTLKSEPGSSNCVEQEKASSITNSENTETEICDTSLIKTEPVMKTECNGSTKEKEHQCDLKSIDADKDVTSGSMFWPETWRSELCHCPNCMSMYGMLKCEFLLNPDDTIQAYEEQGKGRSKESQYDQGLSALGRLDRVRQMEAVRAYTNMKGELKEYLKEFADNKRTVCESDIKEFFERMAKKQKLNNGVPHYCR</sequence>
<evidence type="ECO:0000313" key="7">
    <source>
        <dbReference type="Proteomes" id="UP000887116"/>
    </source>
</evidence>
<evidence type="ECO:0000313" key="6">
    <source>
        <dbReference type="EMBL" id="GFR29427.1"/>
    </source>
</evidence>
<dbReference type="AlphaFoldDB" id="A0A8X6M2C1"/>
<evidence type="ECO:0000256" key="3">
    <source>
        <dbReference type="ARBA" id="ARBA00022833"/>
    </source>
</evidence>
<evidence type="ECO:0000256" key="4">
    <source>
        <dbReference type="PROSITE-ProRule" id="PRU00508"/>
    </source>
</evidence>
<proteinExistence type="predicted"/>